<dbReference type="InterPro" id="IPR045851">
    <property type="entry name" value="AMP-bd_C_sf"/>
</dbReference>
<keyword evidence="6" id="KW-1185">Reference proteome</keyword>
<evidence type="ECO:0000256" key="1">
    <source>
        <dbReference type="ARBA" id="ARBA00006432"/>
    </source>
</evidence>
<comment type="caution">
    <text evidence="5">The sequence shown here is derived from an EMBL/GenBank/DDBJ whole genome shotgun (WGS) entry which is preliminary data.</text>
</comment>
<gene>
    <name evidence="5" type="ORF">H3V53_11825</name>
</gene>
<dbReference type="PANTHER" id="PTHR43201">
    <property type="entry name" value="ACYL-COA SYNTHETASE"/>
    <property type="match status" value="1"/>
</dbReference>
<evidence type="ECO:0000313" key="5">
    <source>
        <dbReference type="EMBL" id="MEI5997864.1"/>
    </source>
</evidence>
<reference evidence="5 6" key="1">
    <citation type="journal article" date="2022" name="Arch. Microbiol.">
        <title>Paraburkholderia bengalensis sp. nov. isolated from roots of Oryza sativa, IR64.</title>
        <authorList>
            <person name="Nag P."/>
            <person name="Mondal N."/>
            <person name="Sarkar J."/>
            <person name="Das S."/>
        </authorList>
    </citation>
    <scope>NUCLEOTIDE SEQUENCE [LARGE SCALE GENOMIC DNA]</scope>
    <source>
        <strain evidence="5 6">IR64_4_BI</strain>
    </source>
</reference>
<dbReference type="Gene3D" id="3.30.300.30">
    <property type="match status" value="1"/>
</dbReference>
<evidence type="ECO:0000256" key="2">
    <source>
        <dbReference type="ARBA" id="ARBA00022598"/>
    </source>
</evidence>
<dbReference type="InterPro" id="IPR000873">
    <property type="entry name" value="AMP-dep_synth/lig_dom"/>
</dbReference>
<dbReference type="SUPFAM" id="SSF56801">
    <property type="entry name" value="Acetyl-CoA synthetase-like"/>
    <property type="match status" value="1"/>
</dbReference>
<dbReference type="Pfam" id="PF13193">
    <property type="entry name" value="AMP-binding_C"/>
    <property type="match status" value="1"/>
</dbReference>
<name>A0ABU8IQG6_9BURK</name>
<evidence type="ECO:0000313" key="6">
    <source>
        <dbReference type="Proteomes" id="UP001386437"/>
    </source>
</evidence>
<dbReference type="Pfam" id="PF00501">
    <property type="entry name" value="AMP-binding"/>
    <property type="match status" value="1"/>
</dbReference>
<feature type="domain" description="AMP-dependent synthetase/ligase" evidence="3">
    <location>
        <begin position="26"/>
        <end position="368"/>
    </location>
</feature>
<sequence length="515" mass="54938">MTVTISTLLNLDARPASLAQAFDQYWQAHGVQDLPALTDGTKTLTYVELAHETGAVAASLSEHDARQGDVVAIIMSRSLDTVVLLLAAIRAGLCPCVFEPRLASEEVGARLIETNARFLVHDAEHAAFVESLSISEGTTTLDFARMTQASHFPPVHVASDCPALLLFTSGSTGRPKVVQLTQAALLNNALGVLEQSALSSDDCLLHVMPIYHTNGVNNQLFAPLLAGSKIAFCPRFRAEDMPVLMTRFRPTIITGVPTMYSRLLAQDFDPAALANLRMARCGSAPITEALHREVEAKLGCPLVISYGLSEATCTSTLNPPTARRIGSVGKVLPGQTVALRATDGTMSHAPDVEGEICIAGPNLMTGYLGSDDATARTVADGWLRTGDLGRFDDDGYLYVTGRIKDVIIRGGENLSPLLIESVIVAQGDVVACCVVGRADKDLGEVPVAFVIPKNGGTASAKHVQDAVRKRLSRLYVPHDVLFVDSLPETAVGKVDRKALASRLAGEFYDEKQAAN</sequence>
<accession>A0ABU8IQG6</accession>
<keyword evidence="2 5" id="KW-0436">Ligase</keyword>
<proteinExistence type="inferred from homology"/>
<dbReference type="InterPro" id="IPR020845">
    <property type="entry name" value="AMP-binding_CS"/>
</dbReference>
<organism evidence="5 6">
    <name type="scientific">Paraburkholderia bengalensis</name>
    <dbReference type="NCBI Taxonomy" id="2747562"/>
    <lineage>
        <taxon>Bacteria</taxon>
        <taxon>Pseudomonadati</taxon>
        <taxon>Pseudomonadota</taxon>
        <taxon>Betaproteobacteria</taxon>
        <taxon>Burkholderiales</taxon>
        <taxon>Burkholderiaceae</taxon>
        <taxon>Paraburkholderia</taxon>
    </lineage>
</organism>
<evidence type="ECO:0000259" key="3">
    <source>
        <dbReference type="Pfam" id="PF00501"/>
    </source>
</evidence>
<dbReference type="Gene3D" id="3.40.50.12780">
    <property type="entry name" value="N-terminal domain of ligase-like"/>
    <property type="match status" value="1"/>
</dbReference>
<dbReference type="InterPro" id="IPR042099">
    <property type="entry name" value="ANL_N_sf"/>
</dbReference>
<dbReference type="Proteomes" id="UP001386437">
    <property type="component" value="Unassembled WGS sequence"/>
</dbReference>
<dbReference type="PANTHER" id="PTHR43201:SF5">
    <property type="entry name" value="MEDIUM-CHAIN ACYL-COA LIGASE ACSF2, MITOCHONDRIAL"/>
    <property type="match status" value="1"/>
</dbReference>
<dbReference type="EMBL" id="JACFYJ010000015">
    <property type="protein sequence ID" value="MEI5997864.1"/>
    <property type="molecule type" value="Genomic_DNA"/>
</dbReference>
<dbReference type="GO" id="GO:0016874">
    <property type="term" value="F:ligase activity"/>
    <property type="evidence" value="ECO:0007669"/>
    <property type="project" value="UniProtKB-KW"/>
</dbReference>
<protein>
    <submittedName>
        <fullName evidence="5">Acyl--CoA ligase</fullName>
    </submittedName>
</protein>
<dbReference type="PROSITE" id="PS00455">
    <property type="entry name" value="AMP_BINDING"/>
    <property type="match status" value="1"/>
</dbReference>
<comment type="similarity">
    <text evidence="1">Belongs to the ATP-dependent AMP-binding enzyme family.</text>
</comment>
<feature type="domain" description="AMP-binding enzyme C-terminal" evidence="4">
    <location>
        <begin position="419"/>
        <end position="493"/>
    </location>
</feature>
<dbReference type="InterPro" id="IPR025110">
    <property type="entry name" value="AMP-bd_C"/>
</dbReference>
<evidence type="ECO:0000259" key="4">
    <source>
        <dbReference type="Pfam" id="PF13193"/>
    </source>
</evidence>